<evidence type="ECO:0000256" key="5">
    <source>
        <dbReference type="ARBA" id="ARBA00023136"/>
    </source>
</evidence>
<accession>A0A3E2U2Y8</accession>
<feature type="transmembrane region" description="Helical" evidence="6">
    <location>
        <begin position="249"/>
        <end position="271"/>
    </location>
</feature>
<evidence type="ECO:0000256" key="2">
    <source>
        <dbReference type="ARBA" id="ARBA00022475"/>
    </source>
</evidence>
<proteinExistence type="predicted"/>
<feature type="transmembrane region" description="Helical" evidence="6">
    <location>
        <begin position="170"/>
        <end position="189"/>
    </location>
</feature>
<feature type="transmembrane region" description="Helical" evidence="6">
    <location>
        <begin position="440"/>
        <end position="465"/>
    </location>
</feature>
<evidence type="ECO:0000313" key="7">
    <source>
        <dbReference type="EMBL" id="RGB90554.1"/>
    </source>
</evidence>
<dbReference type="Proteomes" id="UP000260782">
    <property type="component" value="Unassembled WGS sequence"/>
</dbReference>
<keyword evidence="3 6" id="KW-0812">Transmembrane</keyword>
<feature type="transmembrane region" description="Helical" evidence="6">
    <location>
        <begin position="324"/>
        <end position="343"/>
    </location>
</feature>
<comment type="caution">
    <text evidence="7">The sequence shown here is derived from an EMBL/GenBank/DDBJ whole genome shotgun (WGS) entry which is preliminary data.</text>
</comment>
<feature type="transmembrane region" description="Helical" evidence="6">
    <location>
        <begin position="82"/>
        <end position="103"/>
    </location>
</feature>
<feature type="transmembrane region" description="Helical" evidence="6">
    <location>
        <begin position="210"/>
        <end position="226"/>
    </location>
</feature>
<dbReference type="InterPro" id="IPR050833">
    <property type="entry name" value="Poly_Biosynth_Transport"/>
</dbReference>
<comment type="subcellular location">
    <subcellularLocation>
        <location evidence="1">Cell membrane</location>
        <topology evidence="1">Multi-pass membrane protein</topology>
    </subcellularLocation>
</comment>
<feature type="transmembrane region" description="Helical" evidence="6">
    <location>
        <begin position="147"/>
        <end position="164"/>
    </location>
</feature>
<feature type="transmembrane region" description="Helical" evidence="6">
    <location>
        <begin position="12"/>
        <end position="30"/>
    </location>
</feature>
<dbReference type="CDD" id="cd13128">
    <property type="entry name" value="MATE_Wzx_like"/>
    <property type="match status" value="1"/>
</dbReference>
<keyword evidence="4 6" id="KW-1133">Transmembrane helix</keyword>
<feature type="transmembrane region" description="Helical" evidence="6">
    <location>
        <begin position="410"/>
        <end position="428"/>
    </location>
</feature>
<dbReference type="Pfam" id="PF01943">
    <property type="entry name" value="Polysacc_synt"/>
    <property type="match status" value="1"/>
</dbReference>
<sequence length="478" mass="53771">MKSIKKNLIYQSAYQLLMVISPLITSPYIARTLGNEMYGVYSYYYSIAYYFGIFAILGLANYGNRTIAKVKSEGKEQLSKTFLQMLVMQICMLVLVGIVYFVGVPFWGGEYKSNAIIEWMYILSVGLDVSWFYFGIEEFKTTTQRSFIVKIGIIACILLFVKNPSDLNKYTIIMAGGMLISSLILWVQLPKYIIFEKVSVNDVVQHIKPNLALFVPVVSLALFHYTDKIMLGAMSTWQELGYYTNSDKIVNIPMGLINGLGVVMLPRISALSVSNESNKIEKYVNTSIVLSLWAGIALCFGIKAVDTDFIPFFFGKGYMRCAELLEWLSVVIIIKAISNVLRTQYLIPMEKDKEFNISVIVAAIVNVIFNYILIPIYGAMGAVIGTLVAESIVLILYCYFSKKIIDLKKVIFPGMLFLIAGIIMDIVLEVLKIRMSVESLFVRLVIEVCIGGIIYCAITFLGMFLSKRNSANRKTGRS</sequence>
<feature type="transmembrane region" description="Helical" evidence="6">
    <location>
        <begin position="42"/>
        <end position="62"/>
    </location>
</feature>
<dbReference type="PANTHER" id="PTHR30250:SF11">
    <property type="entry name" value="O-ANTIGEN TRANSPORTER-RELATED"/>
    <property type="match status" value="1"/>
</dbReference>
<dbReference type="AlphaFoldDB" id="A0A3E2U2Y8"/>
<gene>
    <name evidence="7" type="ORF">DWZ25_01795</name>
</gene>
<feature type="transmembrane region" description="Helical" evidence="6">
    <location>
        <begin position="379"/>
        <end position="398"/>
    </location>
</feature>
<evidence type="ECO:0000256" key="6">
    <source>
        <dbReference type="SAM" id="Phobius"/>
    </source>
</evidence>
<dbReference type="RefSeq" id="WP_117529414.1">
    <property type="nucleotide sequence ID" value="NZ_QVES01000001.1"/>
</dbReference>
<evidence type="ECO:0000256" key="3">
    <source>
        <dbReference type="ARBA" id="ARBA00022692"/>
    </source>
</evidence>
<feature type="transmembrane region" description="Helical" evidence="6">
    <location>
        <begin position="115"/>
        <end position="135"/>
    </location>
</feature>
<dbReference type="InterPro" id="IPR002797">
    <property type="entry name" value="Polysacc_synth"/>
</dbReference>
<dbReference type="EMBL" id="QVES01000001">
    <property type="protein sequence ID" value="RGB90554.1"/>
    <property type="molecule type" value="Genomic_DNA"/>
</dbReference>
<evidence type="ECO:0000313" key="8">
    <source>
        <dbReference type="Proteomes" id="UP000260782"/>
    </source>
</evidence>
<keyword evidence="5 6" id="KW-0472">Membrane</keyword>
<reference evidence="7 8" key="1">
    <citation type="submission" date="2018-08" db="EMBL/GenBank/DDBJ databases">
        <title>A genome reference for cultivated species of the human gut microbiota.</title>
        <authorList>
            <person name="Zou Y."/>
            <person name="Xue W."/>
            <person name="Luo G."/>
        </authorList>
    </citation>
    <scope>NUCLEOTIDE SEQUENCE [LARGE SCALE GENOMIC DNA]</scope>
    <source>
        <strain evidence="7 8">AF31-14AC</strain>
    </source>
</reference>
<feature type="transmembrane region" description="Helical" evidence="6">
    <location>
        <begin position="283"/>
        <end position="304"/>
    </location>
</feature>
<protein>
    <submittedName>
        <fullName evidence="7">Flippase</fullName>
    </submittedName>
</protein>
<evidence type="ECO:0000256" key="1">
    <source>
        <dbReference type="ARBA" id="ARBA00004651"/>
    </source>
</evidence>
<keyword evidence="2" id="KW-1003">Cell membrane</keyword>
<name>A0A3E2U2Y8_9FIRM</name>
<feature type="transmembrane region" description="Helical" evidence="6">
    <location>
        <begin position="355"/>
        <end position="373"/>
    </location>
</feature>
<evidence type="ECO:0000256" key="4">
    <source>
        <dbReference type="ARBA" id="ARBA00022989"/>
    </source>
</evidence>
<dbReference type="PANTHER" id="PTHR30250">
    <property type="entry name" value="PST FAMILY PREDICTED COLANIC ACID TRANSPORTER"/>
    <property type="match status" value="1"/>
</dbReference>
<dbReference type="GO" id="GO:0005886">
    <property type="term" value="C:plasma membrane"/>
    <property type="evidence" value="ECO:0007669"/>
    <property type="project" value="UniProtKB-SubCell"/>
</dbReference>
<organism evidence="7 8">
    <name type="scientific">Faecalibacterium prausnitzii</name>
    <dbReference type="NCBI Taxonomy" id="853"/>
    <lineage>
        <taxon>Bacteria</taxon>
        <taxon>Bacillati</taxon>
        <taxon>Bacillota</taxon>
        <taxon>Clostridia</taxon>
        <taxon>Eubacteriales</taxon>
        <taxon>Oscillospiraceae</taxon>
        <taxon>Faecalibacterium</taxon>
    </lineage>
</organism>